<dbReference type="EMBL" id="JBIAQY010000010">
    <property type="protein sequence ID" value="MFF3571641.1"/>
    <property type="molecule type" value="Genomic_DNA"/>
</dbReference>
<dbReference type="RefSeq" id="WP_281033060.1">
    <property type="nucleotide sequence ID" value="NZ_JBIAQY010000010.1"/>
</dbReference>
<organism evidence="5 6">
    <name type="scientific">Nocardia jiangxiensis</name>
    <dbReference type="NCBI Taxonomy" id="282685"/>
    <lineage>
        <taxon>Bacteria</taxon>
        <taxon>Bacillati</taxon>
        <taxon>Actinomycetota</taxon>
        <taxon>Actinomycetes</taxon>
        <taxon>Mycobacteriales</taxon>
        <taxon>Nocardiaceae</taxon>
        <taxon>Nocardia</taxon>
    </lineage>
</organism>
<dbReference type="PANTHER" id="PTHR30126">
    <property type="entry name" value="HTH-TYPE TRANSCRIPTIONAL REGULATOR"/>
    <property type="match status" value="1"/>
</dbReference>
<evidence type="ECO:0000259" key="4">
    <source>
        <dbReference type="Pfam" id="PF03466"/>
    </source>
</evidence>
<evidence type="ECO:0000256" key="2">
    <source>
        <dbReference type="ARBA" id="ARBA00023015"/>
    </source>
</evidence>
<dbReference type="CDD" id="cd05466">
    <property type="entry name" value="PBP2_LTTR_substrate"/>
    <property type="match status" value="1"/>
</dbReference>
<reference evidence="5 6" key="1">
    <citation type="submission" date="2024-10" db="EMBL/GenBank/DDBJ databases">
        <title>The Natural Products Discovery Center: Release of the First 8490 Sequenced Strains for Exploring Actinobacteria Biosynthetic Diversity.</title>
        <authorList>
            <person name="Kalkreuter E."/>
            <person name="Kautsar S.A."/>
            <person name="Yang D."/>
            <person name="Bader C.D."/>
            <person name="Teijaro C.N."/>
            <person name="Fluegel L."/>
            <person name="Davis C.M."/>
            <person name="Simpson J.R."/>
            <person name="Lauterbach L."/>
            <person name="Steele A.D."/>
            <person name="Gui C."/>
            <person name="Meng S."/>
            <person name="Li G."/>
            <person name="Viehrig K."/>
            <person name="Ye F."/>
            <person name="Su P."/>
            <person name="Kiefer A.F."/>
            <person name="Nichols A."/>
            <person name="Cepeda A.J."/>
            <person name="Yan W."/>
            <person name="Fan B."/>
            <person name="Jiang Y."/>
            <person name="Adhikari A."/>
            <person name="Zheng C.-J."/>
            <person name="Schuster L."/>
            <person name="Cowan T.M."/>
            <person name="Smanski M.J."/>
            <person name="Chevrette M.G."/>
            <person name="De Carvalho L.P.S."/>
            <person name="Shen B."/>
        </authorList>
    </citation>
    <scope>NUCLEOTIDE SEQUENCE [LARGE SCALE GENOMIC DNA]</scope>
    <source>
        <strain evidence="5 6">NPDC002593</strain>
    </source>
</reference>
<keyword evidence="6" id="KW-1185">Reference proteome</keyword>
<comment type="caution">
    <text evidence="5">The sequence shown here is derived from an EMBL/GenBank/DDBJ whole genome shotgun (WGS) entry which is preliminary data.</text>
</comment>
<protein>
    <submittedName>
        <fullName evidence="5">Substrate-binding domain-containing protein</fullName>
    </submittedName>
</protein>
<accession>A0ABW6S8Y2</accession>
<dbReference type="SUPFAM" id="SSF53850">
    <property type="entry name" value="Periplasmic binding protein-like II"/>
    <property type="match status" value="1"/>
</dbReference>
<evidence type="ECO:0000256" key="3">
    <source>
        <dbReference type="ARBA" id="ARBA00023163"/>
    </source>
</evidence>
<dbReference type="PANTHER" id="PTHR30126:SF39">
    <property type="entry name" value="HTH-TYPE TRANSCRIPTIONAL REGULATOR CYSL"/>
    <property type="match status" value="1"/>
</dbReference>
<evidence type="ECO:0000313" key="5">
    <source>
        <dbReference type="EMBL" id="MFF3571641.1"/>
    </source>
</evidence>
<sequence>MPIAAPRTATTRAAAGARSDLIQYVLLPMVAPFHRRQPHVSARVRQSVDRAEIVNMLTSGKVDLAFDRSPTHPSLTTLARMNEHLYLVAPSDHELLKLPPRDRPAAIADHPFVTYAPGMRTWNLTQRWAAKVGATIVPTIETRNVTLMKHAIQQYGALSILPGVAVSQEIQDGGMVAVEIADMPLTRTTAIAARPGGERTPAIHSFVEELVAAYAKRSDTTAAEIRWVATQPESTPS</sequence>
<evidence type="ECO:0000256" key="1">
    <source>
        <dbReference type="ARBA" id="ARBA00009437"/>
    </source>
</evidence>
<keyword evidence="2" id="KW-0805">Transcription regulation</keyword>
<dbReference type="Pfam" id="PF03466">
    <property type="entry name" value="LysR_substrate"/>
    <property type="match status" value="1"/>
</dbReference>
<dbReference type="Gene3D" id="3.40.190.290">
    <property type="match status" value="1"/>
</dbReference>
<proteinExistence type="inferred from homology"/>
<keyword evidence="3" id="KW-0804">Transcription</keyword>
<gene>
    <name evidence="5" type="ORF">ACFYXQ_28075</name>
</gene>
<dbReference type="InterPro" id="IPR005119">
    <property type="entry name" value="LysR_subst-bd"/>
</dbReference>
<comment type="similarity">
    <text evidence="1">Belongs to the LysR transcriptional regulatory family.</text>
</comment>
<evidence type="ECO:0000313" key="6">
    <source>
        <dbReference type="Proteomes" id="UP001601992"/>
    </source>
</evidence>
<name>A0ABW6S8Y2_9NOCA</name>
<dbReference type="Proteomes" id="UP001601992">
    <property type="component" value="Unassembled WGS sequence"/>
</dbReference>
<feature type="domain" description="LysR substrate-binding" evidence="4">
    <location>
        <begin position="16"/>
        <end position="213"/>
    </location>
</feature>